<dbReference type="Proteomes" id="UP000789941">
    <property type="component" value="Unassembled WGS sequence"/>
</dbReference>
<dbReference type="InterPro" id="IPR005354">
    <property type="entry name" value="UPF0147"/>
</dbReference>
<name>A0A5E4LMZ0_9ARCH</name>
<gene>
    <name evidence="2" type="ORF">LFW2832_01294</name>
</gene>
<accession>A0A5E4LMZ0</accession>
<dbReference type="EMBL" id="CABMJJ010000003">
    <property type="protein sequence ID" value="VVC02891.1"/>
    <property type="molecule type" value="Genomic_DNA"/>
</dbReference>
<organism evidence="2 3">
    <name type="scientific">Candidatus Bilamarchaeum dharawalense</name>
    <dbReference type="NCBI Taxonomy" id="2885759"/>
    <lineage>
        <taxon>Archaea</taxon>
        <taxon>Candidatus Micrarchaeota</taxon>
        <taxon>Candidatus Micrarchaeia</taxon>
        <taxon>Candidatus Anstonellales</taxon>
        <taxon>Candidatus Bilamarchaeaceae</taxon>
        <taxon>Candidatus Bilamarchaeum</taxon>
    </lineage>
</organism>
<dbReference type="InterPro" id="IPR023130">
    <property type="entry name" value="Ta0600-like_sf"/>
</dbReference>
<protein>
    <submittedName>
        <fullName evidence="2">Uncharacterized protein</fullName>
    </submittedName>
</protein>
<dbReference type="Pfam" id="PF03685">
    <property type="entry name" value="UPF0147"/>
    <property type="match status" value="1"/>
</dbReference>
<dbReference type="Gene3D" id="1.20.1440.50">
    <property type="entry name" value="Ta0600-like"/>
    <property type="match status" value="1"/>
</dbReference>
<comment type="similarity">
    <text evidence="1">Belongs to the UPF0147 family.</text>
</comment>
<evidence type="ECO:0000313" key="3">
    <source>
        <dbReference type="Proteomes" id="UP000789941"/>
    </source>
</evidence>
<comment type="caution">
    <text evidence="2">The sequence shown here is derived from an EMBL/GenBank/DDBJ whole genome shotgun (WGS) entry which is preliminary data.</text>
</comment>
<sequence length="82" mass="9116">MDLKEISDMVGDLANDTGIPKNIRRALTEAKVRLDSQEEETVKISAAIYIIEGITEDINMPAHARTQIWAVIGALESYNETK</sequence>
<evidence type="ECO:0000313" key="2">
    <source>
        <dbReference type="EMBL" id="VVC02891.1"/>
    </source>
</evidence>
<dbReference type="SUPFAM" id="SSF158436">
    <property type="entry name" value="Ta0600-like"/>
    <property type="match status" value="1"/>
</dbReference>
<reference evidence="2 3" key="1">
    <citation type="submission" date="2019-08" db="EMBL/GenBank/DDBJ databases">
        <authorList>
            <person name="Vazquez-Campos X."/>
        </authorList>
    </citation>
    <scope>NUCLEOTIDE SEQUENCE [LARGE SCALE GENOMIC DNA]</scope>
    <source>
        <strain evidence="2">LFW-283_2</strain>
    </source>
</reference>
<dbReference type="AlphaFoldDB" id="A0A5E4LMZ0"/>
<proteinExistence type="inferred from homology"/>
<evidence type="ECO:0000256" key="1">
    <source>
        <dbReference type="ARBA" id="ARBA00005958"/>
    </source>
</evidence>